<evidence type="ECO:0000313" key="4">
    <source>
        <dbReference type="EMBL" id="MQM72363.1"/>
    </source>
</evidence>
<organism evidence="4 5">
    <name type="scientific">Candidatus Pseudoramibacter fermentans</name>
    <dbReference type="NCBI Taxonomy" id="2594427"/>
    <lineage>
        <taxon>Bacteria</taxon>
        <taxon>Bacillati</taxon>
        <taxon>Bacillota</taxon>
        <taxon>Clostridia</taxon>
        <taxon>Eubacteriales</taxon>
        <taxon>Eubacteriaceae</taxon>
        <taxon>Pseudoramibacter</taxon>
    </lineage>
</organism>
<dbReference type="InterPro" id="IPR025540">
    <property type="entry name" value="FlK"/>
</dbReference>
<proteinExistence type="predicted"/>
<feature type="active site" evidence="1">
    <location>
        <position position="76"/>
    </location>
</feature>
<dbReference type="CDD" id="cd03440">
    <property type="entry name" value="hot_dog"/>
    <property type="match status" value="1"/>
</dbReference>
<name>A0A6L5GQG4_9FIRM</name>
<feature type="active site" evidence="1">
    <location>
        <position position="42"/>
    </location>
</feature>
<keyword evidence="5" id="KW-1185">Reference proteome</keyword>
<dbReference type="InterPro" id="IPR054485">
    <property type="entry name" value="FlK-like_dom"/>
</dbReference>
<feature type="binding site" evidence="2">
    <location>
        <position position="69"/>
    </location>
    <ligand>
        <name>substrate</name>
    </ligand>
</feature>
<gene>
    <name evidence="4" type="ORF">FRC53_02830</name>
</gene>
<feature type="active site" evidence="1">
    <location>
        <position position="50"/>
    </location>
</feature>
<dbReference type="Gene3D" id="3.10.129.10">
    <property type="entry name" value="Hotdog Thioesterase"/>
    <property type="match status" value="1"/>
</dbReference>
<dbReference type="EMBL" id="VOGB01000004">
    <property type="protein sequence ID" value="MQM72363.1"/>
    <property type="molecule type" value="Genomic_DNA"/>
</dbReference>
<feature type="domain" description="Fluoroacetyl-CoA-specific thioesterase-like" evidence="3">
    <location>
        <begin position="23"/>
        <end position="126"/>
    </location>
</feature>
<dbReference type="Pfam" id="PF22636">
    <property type="entry name" value="FlK"/>
    <property type="match status" value="1"/>
</dbReference>
<feature type="binding site" evidence="2">
    <location>
        <position position="120"/>
    </location>
    <ligand>
        <name>substrate</name>
    </ligand>
</feature>
<evidence type="ECO:0000256" key="2">
    <source>
        <dbReference type="PIRSR" id="PIRSR014972-2"/>
    </source>
</evidence>
<accession>A0A6L5GQG4</accession>
<protein>
    <submittedName>
        <fullName evidence="4">Thioesterase</fullName>
    </submittedName>
</protein>
<evidence type="ECO:0000259" key="3">
    <source>
        <dbReference type="Pfam" id="PF22636"/>
    </source>
</evidence>
<dbReference type="SUPFAM" id="SSF54637">
    <property type="entry name" value="Thioesterase/thiol ester dehydrase-isomerase"/>
    <property type="match status" value="1"/>
</dbReference>
<dbReference type="InterPro" id="IPR029069">
    <property type="entry name" value="HotDog_dom_sf"/>
</dbReference>
<dbReference type="PANTHER" id="PTHR36934">
    <property type="entry name" value="BLR0278 PROTEIN"/>
    <property type="match status" value="1"/>
</dbReference>
<evidence type="ECO:0000256" key="1">
    <source>
        <dbReference type="PIRSR" id="PIRSR014972-1"/>
    </source>
</evidence>
<dbReference type="AlphaFoldDB" id="A0A6L5GQG4"/>
<reference evidence="4" key="1">
    <citation type="journal article" date="2020" name="Appl. Environ. Microbiol.">
        <title>Medium-Chain Fatty Acid Synthesis by 'Candidatus Weimeria bifida' gen. nov., sp. nov., and 'Candidatus Pseudoramibacter fermentans' sp. nov.</title>
        <authorList>
            <person name="Scarborough M.J."/>
            <person name="Myers K.S."/>
            <person name="Donohue T.J."/>
            <person name="Noguera D.R."/>
        </authorList>
    </citation>
    <scope>NUCLEOTIDE SEQUENCE</scope>
    <source>
        <strain evidence="4">EUB1.1</strain>
    </source>
</reference>
<dbReference type="PIRSF" id="PIRSF014972">
    <property type="entry name" value="FlK"/>
    <property type="match status" value="1"/>
</dbReference>
<dbReference type="PANTHER" id="PTHR36934:SF1">
    <property type="entry name" value="THIOESTERASE DOMAIN-CONTAINING PROTEIN"/>
    <property type="match status" value="1"/>
</dbReference>
<evidence type="ECO:0000313" key="5">
    <source>
        <dbReference type="Proteomes" id="UP000473648"/>
    </source>
</evidence>
<sequence>MTEGQNENGGLRAGMEMKKDYVVSRDQTARVVGSGGLDVLATPVLSAWIENVAYEMVDLWLKDDQTTVGGSITTAHIAPTPVGLKVRVNVRLEKIDGRKLIFSTEAWDTVQKIAEGEHVRFIVDKKRFMDKVAKKKEN</sequence>
<dbReference type="Proteomes" id="UP000473648">
    <property type="component" value="Unassembled WGS sequence"/>
</dbReference>
<comment type="caution">
    <text evidence="4">The sequence shown here is derived from an EMBL/GenBank/DDBJ whole genome shotgun (WGS) entry which is preliminary data.</text>
</comment>